<evidence type="ECO:0000259" key="1">
    <source>
        <dbReference type="PROSITE" id="PS51831"/>
    </source>
</evidence>
<reference evidence="2 3" key="1">
    <citation type="submission" date="2018-02" db="EMBL/GenBank/DDBJ databases">
        <title>Draft genome sequence of Streptococcus oricebi CCUG 70868T type strain.</title>
        <authorList>
            <person name="Mendez V."/>
            <person name="Salva-Serra F."/>
            <person name="Jaen-Luchoro D."/>
            <person name="Gonzales-Siles L."/>
            <person name="Karlsson R."/>
            <person name="Engstrom-Jakobsson H."/>
            <person name="Busquets A."/>
            <person name="Gomila M."/>
            <person name="Pineiro-Iglesias B."/>
            <person name="Bennasar-Figueras A."/>
            <person name="Seeger M."/>
            <person name="Moore E."/>
        </authorList>
    </citation>
    <scope>NUCLEOTIDE SEQUENCE [LARGE SCALE GENOMIC DNA]</scope>
    <source>
        <strain evidence="2 3">CCUG 70868</strain>
    </source>
</reference>
<protein>
    <submittedName>
        <fullName evidence="2">Phosphohydrolase</fullName>
    </submittedName>
</protein>
<organism evidence="2 3">
    <name type="scientific">Streptococcus oricebi</name>
    <dbReference type="NCBI Taxonomy" id="1547447"/>
    <lineage>
        <taxon>Bacteria</taxon>
        <taxon>Bacillati</taxon>
        <taxon>Bacillota</taxon>
        <taxon>Bacilli</taxon>
        <taxon>Lactobacillales</taxon>
        <taxon>Streptococcaceae</taxon>
        <taxon>Streptococcus</taxon>
    </lineage>
</organism>
<dbReference type="CDD" id="cd00077">
    <property type="entry name" value="HDc"/>
    <property type="match status" value="1"/>
</dbReference>
<feature type="domain" description="HD" evidence="1">
    <location>
        <begin position="30"/>
        <end position="132"/>
    </location>
</feature>
<dbReference type="PROSITE" id="PS51831">
    <property type="entry name" value="HD"/>
    <property type="match status" value="1"/>
</dbReference>
<dbReference type="InterPro" id="IPR006674">
    <property type="entry name" value="HD_domain"/>
</dbReference>
<evidence type="ECO:0000313" key="3">
    <source>
        <dbReference type="Proteomes" id="UP001519296"/>
    </source>
</evidence>
<dbReference type="SUPFAM" id="SSF109604">
    <property type="entry name" value="HD-domain/PDEase-like"/>
    <property type="match status" value="1"/>
</dbReference>
<keyword evidence="3" id="KW-1185">Reference proteome</keyword>
<sequence>MRNKNKEEKILQAAEAYAKEQLGNDVSGHDFWHVKRVVNLALQIAEEEKADTFICHLAALLHDVADGKLNSSEEAGLAKVEHWLLQKELEPADCQEIMAIISHISFKGGQVSNFPLSAEGKIVQDADRLDALGAIGIARAMVYSGAKGRPIYDPNLSPRENMTLEEYRSTEGTAIMHFYEKLLTLKDKMNTETAKKLAENRHAFMESYLEQFYAEWEGKR</sequence>
<dbReference type="EMBL" id="PRDG01000002">
    <property type="protein sequence ID" value="MBP2622927.1"/>
    <property type="molecule type" value="Genomic_DNA"/>
</dbReference>
<dbReference type="PANTHER" id="PTHR33594">
    <property type="entry name" value="SUPERFAMILY HYDROLASE, PUTATIVE (AFU_ORTHOLOGUE AFUA_1G03035)-RELATED"/>
    <property type="match status" value="1"/>
</dbReference>
<comment type="caution">
    <text evidence="2">The sequence shown here is derived from an EMBL/GenBank/DDBJ whole genome shotgun (WGS) entry which is preliminary data.</text>
</comment>
<dbReference type="Proteomes" id="UP001519296">
    <property type="component" value="Unassembled WGS sequence"/>
</dbReference>
<dbReference type="Pfam" id="PF01966">
    <property type="entry name" value="HD"/>
    <property type="match status" value="1"/>
</dbReference>
<dbReference type="RefSeq" id="WP_209627306.1">
    <property type="nucleotide sequence ID" value="NZ_PRDG01000002.1"/>
</dbReference>
<dbReference type="InterPro" id="IPR003607">
    <property type="entry name" value="HD/PDEase_dom"/>
</dbReference>
<dbReference type="PANTHER" id="PTHR33594:SF1">
    <property type="entry name" value="HD_PDEASE DOMAIN-CONTAINING PROTEIN"/>
    <property type="match status" value="1"/>
</dbReference>
<dbReference type="Gene3D" id="1.20.58.1910">
    <property type="match status" value="1"/>
</dbReference>
<accession>A0ABS5B295</accession>
<dbReference type="Gene3D" id="1.10.472.50">
    <property type="entry name" value="HD-domain/PDEase-like"/>
    <property type="match status" value="1"/>
</dbReference>
<proteinExistence type="predicted"/>
<evidence type="ECO:0000313" key="2">
    <source>
        <dbReference type="EMBL" id="MBP2622927.1"/>
    </source>
</evidence>
<gene>
    <name evidence="2" type="ORF">C4K46_03130</name>
</gene>
<name>A0ABS5B295_9STRE</name>
<dbReference type="SMART" id="SM00471">
    <property type="entry name" value="HDc"/>
    <property type="match status" value="1"/>
</dbReference>